<evidence type="ECO:0000313" key="3">
    <source>
        <dbReference type="Proteomes" id="UP000824120"/>
    </source>
</evidence>
<dbReference type="AlphaFoldDB" id="A0A9J5ZVS3"/>
<dbReference type="Proteomes" id="UP000824120">
    <property type="component" value="Chromosome 3"/>
</dbReference>
<name>A0A9J5ZVS3_SOLCO</name>
<dbReference type="OrthoDB" id="1305245at2759"/>
<accession>A0A9J5ZVS3</accession>
<organism evidence="2 3">
    <name type="scientific">Solanum commersonii</name>
    <name type="common">Commerson's wild potato</name>
    <name type="synonym">Commerson's nightshade</name>
    <dbReference type="NCBI Taxonomy" id="4109"/>
    <lineage>
        <taxon>Eukaryota</taxon>
        <taxon>Viridiplantae</taxon>
        <taxon>Streptophyta</taxon>
        <taxon>Embryophyta</taxon>
        <taxon>Tracheophyta</taxon>
        <taxon>Spermatophyta</taxon>
        <taxon>Magnoliopsida</taxon>
        <taxon>eudicotyledons</taxon>
        <taxon>Gunneridae</taxon>
        <taxon>Pentapetalae</taxon>
        <taxon>asterids</taxon>
        <taxon>lamiids</taxon>
        <taxon>Solanales</taxon>
        <taxon>Solanaceae</taxon>
        <taxon>Solanoideae</taxon>
        <taxon>Solaneae</taxon>
        <taxon>Solanum</taxon>
    </lineage>
</organism>
<gene>
    <name evidence="2" type="ORF">H5410_016206</name>
</gene>
<feature type="non-terminal residue" evidence="2">
    <location>
        <position position="1"/>
    </location>
</feature>
<evidence type="ECO:0000313" key="2">
    <source>
        <dbReference type="EMBL" id="KAG5616382.1"/>
    </source>
</evidence>
<sequence>MTYSFCHAKGHNKRGCHLNNQSNVELGQMLILLQHQLNHNQAQREEEVDQKASATGRGRGTATGNGTGIGVVADDFGATGRGRGTGTGLAGRGRGTGVAATATNVSGATGGGKRPRMVGMGILYTQSNFTIHNPGIPMNSSIVTGNLGHHKPRLGLKWKGKVVVTQQGLQEMRENKRMRTRSMLLKFDIETAL</sequence>
<proteinExistence type="predicted"/>
<reference evidence="2 3" key="1">
    <citation type="submission" date="2020-09" db="EMBL/GenBank/DDBJ databases">
        <title>De no assembly of potato wild relative species, Solanum commersonii.</title>
        <authorList>
            <person name="Cho K."/>
        </authorList>
    </citation>
    <scope>NUCLEOTIDE SEQUENCE [LARGE SCALE GENOMIC DNA]</scope>
    <source>
        <strain evidence="2">LZ3.2</strain>
        <tissue evidence="2">Leaf</tissue>
    </source>
</reference>
<keyword evidence="3" id="KW-1185">Reference proteome</keyword>
<dbReference type="EMBL" id="JACXVP010000003">
    <property type="protein sequence ID" value="KAG5616382.1"/>
    <property type="molecule type" value="Genomic_DNA"/>
</dbReference>
<protein>
    <submittedName>
        <fullName evidence="2">Uncharacterized protein</fullName>
    </submittedName>
</protein>
<feature type="region of interest" description="Disordered" evidence="1">
    <location>
        <begin position="41"/>
        <end position="67"/>
    </location>
</feature>
<comment type="caution">
    <text evidence="2">The sequence shown here is derived from an EMBL/GenBank/DDBJ whole genome shotgun (WGS) entry which is preliminary data.</text>
</comment>
<feature type="compositionally biased region" description="Gly residues" evidence="1">
    <location>
        <begin position="57"/>
        <end position="67"/>
    </location>
</feature>
<evidence type="ECO:0000256" key="1">
    <source>
        <dbReference type="SAM" id="MobiDB-lite"/>
    </source>
</evidence>